<evidence type="ECO:0000256" key="5">
    <source>
        <dbReference type="ARBA" id="ARBA00023136"/>
    </source>
</evidence>
<proteinExistence type="predicted"/>
<organism evidence="8 9">
    <name type="scientific">Paenibacillus rhizosphaerae</name>
    <dbReference type="NCBI Taxonomy" id="297318"/>
    <lineage>
        <taxon>Bacteria</taxon>
        <taxon>Bacillati</taxon>
        <taxon>Bacillota</taxon>
        <taxon>Bacilli</taxon>
        <taxon>Bacillales</taxon>
        <taxon>Paenibacillaceae</taxon>
        <taxon>Paenibacillus</taxon>
    </lineage>
</organism>
<dbReference type="AlphaFoldDB" id="A0A1R1F4U5"/>
<evidence type="ECO:0000259" key="7">
    <source>
        <dbReference type="PROSITE" id="PS50850"/>
    </source>
</evidence>
<name>A0A1R1F4U5_9BACL</name>
<accession>A0A1R1F4U5</accession>
<evidence type="ECO:0000256" key="6">
    <source>
        <dbReference type="SAM" id="Phobius"/>
    </source>
</evidence>
<dbReference type="PANTHER" id="PTHR23520:SF5">
    <property type="entry name" value="TRANSPORTER, PUTATIVE (AFU_ORTHOLOGUE AFUA_3G04000)-RELATED"/>
    <property type="match status" value="1"/>
</dbReference>
<protein>
    <submittedName>
        <fullName evidence="8">MFS transporter</fullName>
    </submittedName>
</protein>
<keyword evidence="3 6" id="KW-0812">Transmembrane</keyword>
<feature type="transmembrane region" description="Helical" evidence="6">
    <location>
        <begin position="214"/>
        <end position="237"/>
    </location>
</feature>
<feature type="transmembrane region" description="Helical" evidence="6">
    <location>
        <begin position="424"/>
        <end position="448"/>
    </location>
</feature>
<sequence>MSQASDLAYAICKVFLSTLGAACYNREANASGRRINQTMRLLHQVSSEWNRLNRNIRLFFLANLLYQIGTGMFSVLYNLYVQTLGYPDTMNGTLVSVQSFATALIFIPIGLLGDRTSHKLLLMTGALFTGLSFMGRSLASGESALIVLSAAAGLFAAFFQVIAVPFLAGNSDKKQRLKLFSYHFSLVLAAQVIGSSGGGYLADMLQSAGWSKIQSLQAVLFTGGAASVLAFVPLLLVRQKPAVQKDVSAAPPGPALSHPLPSSAREDWSAIAKFTLAQLIVGLGSGLVVPYLNLYFTNRFAVSLTAVGILISLGQIMTIVSMLIGPSLASRVGPVKAVVLFQMMSLPFLLLTGFTNLFAVACFSFLFRQALMNAANPIQSSITVDRVSDARRGIANSMTQTAFMLGWATMGPVQSHLLTAYGTYWGYALTFSMTGILYISASAIYYFMFNERKQKSASPQAANQNAPA</sequence>
<dbReference type="RefSeq" id="WP_076169513.1">
    <property type="nucleotide sequence ID" value="NZ_MRTP01000001.1"/>
</dbReference>
<keyword evidence="2" id="KW-0813">Transport</keyword>
<dbReference type="GO" id="GO:0022857">
    <property type="term" value="F:transmembrane transporter activity"/>
    <property type="evidence" value="ECO:0007669"/>
    <property type="project" value="InterPro"/>
</dbReference>
<gene>
    <name evidence="8" type="ORF">BK138_07300</name>
</gene>
<keyword evidence="5 6" id="KW-0472">Membrane</keyword>
<dbReference type="Proteomes" id="UP000187172">
    <property type="component" value="Unassembled WGS sequence"/>
</dbReference>
<feature type="transmembrane region" description="Helical" evidence="6">
    <location>
        <begin position="180"/>
        <end position="202"/>
    </location>
</feature>
<dbReference type="PROSITE" id="PS50850">
    <property type="entry name" value="MFS"/>
    <property type="match status" value="1"/>
</dbReference>
<evidence type="ECO:0000256" key="1">
    <source>
        <dbReference type="ARBA" id="ARBA00004651"/>
    </source>
</evidence>
<feature type="transmembrane region" description="Helical" evidence="6">
    <location>
        <begin position="92"/>
        <end position="113"/>
    </location>
</feature>
<dbReference type="InterPro" id="IPR020846">
    <property type="entry name" value="MFS_dom"/>
</dbReference>
<feature type="transmembrane region" description="Helical" evidence="6">
    <location>
        <begin position="346"/>
        <end position="367"/>
    </location>
</feature>
<dbReference type="GO" id="GO:0005886">
    <property type="term" value="C:plasma membrane"/>
    <property type="evidence" value="ECO:0007669"/>
    <property type="project" value="UniProtKB-SubCell"/>
</dbReference>
<evidence type="ECO:0000313" key="9">
    <source>
        <dbReference type="Proteomes" id="UP000187172"/>
    </source>
</evidence>
<comment type="caution">
    <text evidence="8">The sequence shown here is derived from an EMBL/GenBank/DDBJ whole genome shotgun (WGS) entry which is preliminary data.</text>
</comment>
<dbReference type="EMBL" id="MRTP01000001">
    <property type="protein sequence ID" value="OMF59129.1"/>
    <property type="molecule type" value="Genomic_DNA"/>
</dbReference>
<dbReference type="Pfam" id="PF07690">
    <property type="entry name" value="MFS_1"/>
    <property type="match status" value="2"/>
</dbReference>
<feature type="transmembrane region" description="Helical" evidence="6">
    <location>
        <begin position="58"/>
        <end position="80"/>
    </location>
</feature>
<dbReference type="SUPFAM" id="SSF103473">
    <property type="entry name" value="MFS general substrate transporter"/>
    <property type="match status" value="1"/>
</dbReference>
<feature type="transmembrane region" description="Helical" evidence="6">
    <location>
        <begin position="274"/>
        <end position="294"/>
    </location>
</feature>
<keyword evidence="4 6" id="KW-1133">Transmembrane helix</keyword>
<reference evidence="8 9" key="1">
    <citation type="submission" date="2016-11" db="EMBL/GenBank/DDBJ databases">
        <title>Paenibacillus species isolates.</title>
        <authorList>
            <person name="Beno S.M."/>
        </authorList>
    </citation>
    <scope>NUCLEOTIDE SEQUENCE [LARGE SCALE GENOMIC DNA]</scope>
    <source>
        <strain evidence="8 9">FSL R5-0378</strain>
    </source>
</reference>
<keyword evidence="9" id="KW-1185">Reference proteome</keyword>
<dbReference type="PANTHER" id="PTHR23520">
    <property type="entry name" value="TRANSPORTER, PUTATIVE (AFU_ORTHOLOGUE AFUA_3G04000)-RELATED"/>
    <property type="match status" value="1"/>
</dbReference>
<evidence type="ECO:0000256" key="3">
    <source>
        <dbReference type="ARBA" id="ARBA00022692"/>
    </source>
</evidence>
<dbReference type="Gene3D" id="1.20.1250.20">
    <property type="entry name" value="MFS general substrate transporter like domains"/>
    <property type="match status" value="2"/>
</dbReference>
<feature type="transmembrane region" description="Helical" evidence="6">
    <location>
        <begin position="145"/>
        <end position="168"/>
    </location>
</feature>
<evidence type="ECO:0000313" key="8">
    <source>
        <dbReference type="EMBL" id="OMF59129.1"/>
    </source>
</evidence>
<dbReference type="InterPro" id="IPR011701">
    <property type="entry name" value="MFS"/>
</dbReference>
<feature type="domain" description="Major facilitator superfamily (MFS) profile" evidence="7">
    <location>
        <begin position="55"/>
        <end position="453"/>
    </location>
</feature>
<comment type="subcellular location">
    <subcellularLocation>
        <location evidence="1">Cell membrane</location>
        <topology evidence="1">Multi-pass membrane protein</topology>
    </subcellularLocation>
</comment>
<dbReference type="STRING" id="297318.BK138_07300"/>
<dbReference type="InterPro" id="IPR036259">
    <property type="entry name" value="MFS_trans_sf"/>
</dbReference>
<feature type="transmembrane region" description="Helical" evidence="6">
    <location>
        <begin position="300"/>
        <end position="325"/>
    </location>
</feature>
<evidence type="ECO:0000256" key="4">
    <source>
        <dbReference type="ARBA" id="ARBA00022989"/>
    </source>
</evidence>
<evidence type="ECO:0000256" key="2">
    <source>
        <dbReference type="ARBA" id="ARBA00022448"/>
    </source>
</evidence>